<keyword evidence="2" id="KW-0695">RNA-directed DNA polymerase</keyword>
<dbReference type="Pfam" id="PF13655">
    <property type="entry name" value="RVT_N"/>
    <property type="match status" value="1"/>
</dbReference>
<evidence type="ECO:0000313" key="2">
    <source>
        <dbReference type="EMBL" id="MEK9515533.1"/>
    </source>
</evidence>
<feature type="domain" description="Reverse transcriptase N-terminal" evidence="1">
    <location>
        <begin position="5"/>
        <end position="48"/>
    </location>
</feature>
<protein>
    <submittedName>
        <fullName evidence="2">Reverse transcriptase N-terminal domain-containing protein</fullName>
    </submittedName>
</protein>
<dbReference type="RefSeq" id="WP_368663381.1">
    <property type="nucleotide sequence ID" value="NZ_JBBWYZ010000161.1"/>
</dbReference>
<accession>A0ABU9EW45</accession>
<evidence type="ECO:0000259" key="1">
    <source>
        <dbReference type="Pfam" id="PF13655"/>
    </source>
</evidence>
<sequence length="48" mass="5880">MNNVWKVIPWAKVQRKVFKLQKRIFQASKSGQDAKARRWQRLLVKSYY</sequence>
<dbReference type="InterPro" id="IPR025960">
    <property type="entry name" value="RVT_N"/>
</dbReference>
<organism evidence="2 3">
    <name type="scientific">Limnospira fusiformis PMC 851.14</name>
    <dbReference type="NCBI Taxonomy" id="2219512"/>
    <lineage>
        <taxon>Bacteria</taxon>
        <taxon>Bacillati</taxon>
        <taxon>Cyanobacteriota</taxon>
        <taxon>Cyanophyceae</taxon>
        <taxon>Oscillatoriophycideae</taxon>
        <taxon>Oscillatoriales</taxon>
        <taxon>Sirenicapillariaceae</taxon>
        <taxon>Limnospira</taxon>
    </lineage>
</organism>
<comment type="caution">
    <text evidence="2">The sequence shown here is derived from an EMBL/GenBank/DDBJ whole genome shotgun (WGS) entry which is preliminary data.</text>
</comment>
<dbReference type="GO" id="GO:0003964">
    <property type="term" value="F:RNA-directed DNA polymerase activity"/>
    <property type="evidence" value="ECO:0007669"/>
    <property type="project" value="UniProtKB-KW"/>
</dbReference>
<dbReference type="Proteomes" id="UP001387447">
    <property type="component" value="Unassembled WGS sequence"/>
</dbReference>
<proteinExistence type="predicted"/>
<keyword evidence="2" id="KW-0548">Nucleotidyltransferase</keyword>
<keyword evidence="3" id="KW-1185">Reference proteome</keyword>
<name>A0ABU9EW45_LIMFS</name>
<evidence type="ECO:0000313" key="3">
    <source>
        <dbReference type="Proteomes" id="UP001387447"/>
    </source>
</evidence>
<dbReference type="EMBL" id="JBBWYZ010000161">
    <property type="protein sequence ID" value="MEK9515533.1"/>
    <property type="molecule type" value="Genomic_DNA"/>
</dbReference>
<feature type="non-terminal residue" evidence="2">
    <location>
        <position position="48"/>
    </location>
</feature>
<gene>
    <name evidence="2" type="ORF">AAEJ74_29065</name>
</gene>
<keyword evidence="2" id="KW-0808">Transferase</keyword>
<reference evidence="2 3" key="1">
    <citation type="journal article" date="2024" name="Front. Microbiol.">
        <title>Transcriptomic insights into the dominance of two phototrophs throughout the water column of a tropical hypersaline-alkaline crater lake (Dziani Dzaha, Mayotte).</title>
        <authorList>
            <person name="Duperron S."/>
            <person name="Halary S."/>
            <person name="Bouly J.-P."/>
            <person name="Roussel T."/>
            <person name="Hugoni M."/>
            <person name="Bruto M."/>
            <person name="Oger P."/>
            <person name="Duval C."/>
            <person name="Woo A."/>
            <person name="Jezequiel D."/>
            <person name="Ader M."/>
            <person name="Leboulanger C."/>
            <person name="Agogue H."/>
            <person name="Grossi V."/>
            <person name="Trousselier M."/>
            <person name="Bernard C."/>
        </authorList>
    </citation>
    <scope>NUCLEOTIDE SEQUENCE [LARGE SCALE GENOMIC DNA]</scope>
    <source>
        <strain evidence="2 3">PMC 851.14</strain>
    </source>
</reference>